<evidence type="ECO:0000313" key="3">
    <source>
        <dbReference type="Proteomes" id="UP000623172"/>
    </source>
</evidence>
<accession>A0A926D5R1</accession>
<proteinExistence type="predicted"/>
<sequence>MFAPPLYTVRKFPLSLLADHHLHLNLEPAEEQKYYIQQQDNLLFRQIRLITGDERTFNCYFLFVDCRGWMSREPFLDQLILSGFTAGKQHFVVSERSGSMTRNAILSFVDETIADALNERITMGAQPGRTVLSKLYAYRGLMLSSCHSLPGFLPKVVVVPDCHRTISKQVVKYAADEMVTFRDREGCEQRQKQKKIKTAVKSIDINAFDGCGIHHPALSRLIGERLGSLSPPTSILWRAPYIKGVTHEMDYEKFYRERGVDHITDLWGVKHDFKEPMLILTESMYKGKAYFSRHGDARDWDDYWREFYQYNHCLGVAKWNFTAEEEPVYTRSSYQILQDLRLPFERFAQLAKDSVDWVEQILSGDPVHTFCFLGLTLDQRKSLNDYTRAILKNPAMLREPTVHKYLVGLLRKYRDEMKCGKLFLKSSFKFLAPDLVMLMEHIGGLPLRGCLPADRFYAANLPPGEYLVERNPHICRSEHVILRASEDPAAEKYFGHLANVCMVSSHSIVPQRLNGADFDGDLVLVADSPIMLEGVDRKAIAVLDTEDKITSEAAKDTAENKLTIIKRTMKNMIGENSNCATAYHNKTPKTAIQRQRYESYIDLISIITGKSIDYAKTGVLFLIPRHISKFGKPLPYFMKYAGPSYKNQKLSRSLSNMNRLCWQLEKWDKELRFCPPSAPFDHTLMLDESVSISPERFAAVEEIYLEFCKEVRSLGREQAMIQNYDRYQNELEGRISREDARSFSMNWKYYYDLYRTRCAAVCPNEQELANIAVTLCYDKYPKRNKRFLWAVAGNGVVENIKPVSLELPERDPNGPHTYLGRRYKLIKTCWEELNLDS</sequence>
<dbReference type="Proteomes" id="UP000623172">
    <property type="component" value="Unassembled WGS sequence"/>
</dbReference>
<dbReference type="EMBL" id="JACRSR010000003">
    <property type="protein sequence ID" value="MBC8531937.1"/>
    <property type="molecule type" value="Genomic_DNA"/>
</dbReference>
<dbReference type="AlphaFoldDB" id="A0A926D5R1"/>
<dbReference type="InterPro" id="IPR057596">
    <property type="entry name" value="RDRP_core"/>
</dbReference>
<protein>
    <recommendedName>
        <fullName evidence="1">RDRP core domain-containing protein</fullName>
    </recommendedName>
</protein>
<name>A0A926D5R1_9FIRM</name>
<gene>
    <name evidence="2" type="ORF">H8696_08765</name>
</gene>
<comment type="caution">
    <text evidence="2">The sequence shown here is derived from an EMBL/GenBank/DDBJ whole genome shotgun (WGS) entry which is preliminary data.</text>
</comment>
<dbReference type="GO" id="GO:0003968">
    <property type="term" value="F:RNA-directed RNA polymerase activity"/>
    <property type="evidence" value="ECO:0007669"/>
    <property type="project" value="InterPro"/>
</dbReference>
<dbReference type="Pfam" id="PF05183">
    <property type="entry name" value="RdRP"/>
    <property type="match status" value="1"/>
</dbReference>
<evidence type="ECO:0000313" key="2">
    <source>
        <dbReference type="EMBL" id="MBC8531937.1"/>
    </source>
</evidence>
<keyword evidence="3" id="KW-1185">Reference proteome</keyword>
<feature type="domain" description="RDRP core" evidence="1">
    <location>
        <begin position="181"/>
        <end position="649"/>
    </location>
</feature>
<evidence type="ECO:0000259" key="1">
    <source>
        <dbReference type="Pfam" id="PF05183"/>
    </source>
</evidence>
<dbReference type="RefSeq" id="WP_249316758.1">
    <property type="nucleotide sequence ID" value="NZ_JACRSR010000003.1"/>
</dbReference>
<organism evidence="2 3">
    <name type="scientific">Gehongia tenuis</name>
    <dbReference type="NCBI Taxonomy" id="2763655"/>
    <lineage>
        <taxon>Bacteria</taxon>
        <taxon>Bacillati</taxon>
        <taxon>Bacillota</taxon>
        <taxon>Clostridia</taxon>
        <taxon>Christensenellales</taxon>
        <taxon>Christensenellaceae</taxon>
        <taxon>Gehongia</taxon>
    </lineage>
</organism>
<reference evidence="2" key="1">
    <citation type="submission" date="2020-08" db="EMBL/GenBank/DDBJ databases">
        <title>Genome public.</title>
        <authorList>
            <person name="Liu C."/>
            <person name="Sun Q."/>
        </authorList>
    </citation>
    <scope>NUCLEOTIDE SEQUENCE</scope>
    <source>
        <strain evidence="2">NSJ-53</strain>
    </source>
</reference>